<protein>
    <recommendedName>
        <fullName evidence="1">PPM-type phosphatase domain-containing protein</fullName>
    </recommendedName>
</protein>
<dbReference type="InterPro" id="IPR036457">
    <property type="entry name" value="PPM-type-like_dom_sf"/>
</dbReference>
<sequence>MQSFLETDEDFMDVVRCSFEMSPHLATVGSCAVIGVVSKAKLFVGNLGDSRAVLGTVDGSADSGNCLAVPLSQVHNVNNEDVRRELISKFPDDRQIVTERRGVYRVKGKVQVTRAFGDCYLKAREFNQEPLFPRFRVPEPFYPPVITAEPEVTMRLLSPQDQFIIFASDGLWEYVTPQEAVDVVYHTNRGDVARMLIKFTLQRAAKKHDMTYGDLLKLSRGQRREFHDDITVIIFFFTKDVNDTLWGESTYHSVRGNGNDSIRGDTVFEPDRQIQDEEEMDLFGVDDG</sequence>
<proteinExistence type="predicted"/>
<evidence type="ECO:0000259" key="1">
    <source>
        <dbReference type="PROSITE" id="PS51746"/>
    </source>
</evidence>
<comment type="caution">
    <text evidence="2">The sequence shown here is derived from an EMBL/GenBank/DDBJ whole genome shotgun (WGS) entry which is preliminary data.</text>
</comment>
<evidence type="ECO:0000313" key="2">
    <source>
        <dbReference type="EMBL" id="GBG91369.1"/>
    </source>
</evidence>
<dbReference type="OMA" id="WRIGTSM"/>
<dbReference type="InterPro" id="IPR001932">
    <property type="entry name" value="PPM-type_phosphatase-like_dom"/>
</dbReference>
<dbReference type="PROSITE" id="PS51746">
    <property type="entry name" value="PPM_2"/>
    <property type="match status" value="1"/>
</dbReference>
<dbReference type="SUPFAM" id="SSF81606">
    <property type="entry name" value="PP2C-like"/>
    <property type="match status" value="1"/>
</dbReference>
<dbReference type="EMBL" id="BFEA01000899">
    <property type="protein sequence ID" value="GBG91369.1"/>
    <property type="molecule type" value="Genomic_DNA"/>
</dbReference>
<feature type="domain" description="PPM-type phosphatase" evidence="1">
    <location>
        <begin position="1"/>
        <end position="237"/>
    </location>
</feature>
<dbReference type="Pfam" id="PF00481">
    <property type="entry name" value="PP2C"/>
    <property type="match status" value="1"/>
</dbReference>
<dbReference type="AlphaFoldDB" id="A0A388MA81"/>
<keyword evidence="3" id="KW-1185">Reference proteome</keyword>
<evidence type="ECO:0000313" key="3">
    <source>
        <dbReference type="Proteomes" id="UP000265515"/>
    </source>
</evidence>
<dbReference type="SMART" id="SM00332">
    <property type="entry name" value="PP2Cc"/>
    <property type="match status" value="1"/>
</dbReference>
<name>A0A388MA81_CHABU</name>
<reference evidence="2 3" key="1">
    <citation type="journal article" date="2018" name="Cell">
        <title>The Chara Genome: Secondary Complexity and Implications for Plant Terrestrialization.</title>
        <authorList>
            <person name="Nishiyama T."/>
            <person name="Sakayama H."/>
            <person name="Vries J.D."/>
            <person name="Buschmann H."/>
            <person name="Saint-Marcoux D."/>
            <person name="Ullrich K.K."/>
            <person name="Haas F.B."/>
            <person name="Vanderstraeten L."/>
            <person name="Becker D."/>
            <person name="Lang D."/>
            <person name="Vosolsobe S."/>
            <person name="Rombauts S."/>
            <person name="Wilhelmsson P.K.I."/>
            <person name="Janitza P."/>
            <person name="Kern R."/>
            <person name="Heyl A."/>
            <person name="Rumpler F."/>
            <person name="Villalobos L.I.A.C."/>
            <person name="Clay J.M."/>
            <person name="Skokan R."/>
            <person name="Toyoda A."/>
            <person name="Suzuki Y."/>
            <person name="Kagoshima H."/>
            <person name="Schijlen E."/>
            <person name="Tajeshwar N."/>
            <person name="Catarino B."/>
            <person name="Hetherington A.J."/>
            <person name="Saltykova A."/>
            <person name="Bonnot C."/>
            <person name="Breuninger H."/>
            <person name="Symeonidi A."/>
            <person name="Radhakrishnan G.V."/>
            <person name="Van Nieuwerburgh F."/>
            <person name="Deforce D."/>
            <person name="Chang C."/>
            <person name="Karol K.G."/>
            <person name="Hedrich R."/>
            <person name="Ulvskov P."/>
            <person name="Glockner G."/>
            <person name="Delwiche C.F."/>
            <person name="Petrasek J."/>
            <person name="Van de Peer Y."/>
            <person name="Friml J."/>
            <person name="Beilby M."/>
            <person name="Dolan L."/>
            <person name="Kohara Y."/>
            <person name="Sugano S."/>
            <person name="Fujiyama A."/>
            <person name="Delaux P.-M."/>
            <person name="Quint M."/>
            <person name="TheiBen G."/>
            <person name="Hagemann M."/>
            <person name="Harholt J."/>
            <person name="Dunand C."/>
            <person name="Zachgo S."/>
            <person name="Langdale J."/>
            <person name="Maumus F."/>
            <person name="Straeten D.V.D."/>
            <person name="Gould S.B."/>
            <person name="Rensing S.A."/>
        </authorList>
    </citation>
    <scope>NUCLEOTIDE SEQUENCE [LARGE SCALE GENOMIC DNA]</scope>
    <source>
        <strain evidence="2 3">S276</strain>
    </source>
</reference>
<dbReference type="Gene3D" id="3.60.40.10">
    <property type="entry name" value="PPM-type phosphatase domain"/>
    <property type="match status" value="1"/>
</dbReference>
<dbReference type="STRING" id="69332.A0A388MA81"/>
<organism evidence="2 3">
    <name type="scientific">Chara braunii</name>
    <name type="common">Braun's stonewort</name>
    <dbReference type="NCBI Taxonomy" id="69332"/>
    <lineage>
        <taxon>Eukaryota</taxon>
        <taxon>Viridiplantae</taxon>
        <taxon>Streptophyta</taxon>
        <taxon>Charophyceae</taxon>
        <taxon>Charales</taxon>
        <taxon>Characeae</taxon>
        <taxon>Chara</taxon>
    </lineage>
</organism>
<accession>A0A388MA81</accession>
<dbReference type="CDD" id="cd00143">
    <property type="entry name" value="PP2Cc"/>
    <property type="match status" value="1"/>
</dbReference>
<dbReference type="OrthoDB" id="420076at2759"/>
<dbReference type="InterPro" id="IPR015655">
    <property type="entry name" value="PP2C"/>
</dbReference>
<dbReference type="Proteomes" id="UP000265515">
    <property type="component" value="Unassembled WGS sequence"/>
</dbReference>
<dbReference type="SMR" id="A0A388MA81"/>
<dbReference type="Gramene" id="GBG91369">
    <property type="protein sequence ID" value="GBG91369"/>
    <property type="gene ID" value="CBR_g52256"/>
</dbReference>
<dbReference type="PANTHER" id="PTHR47992">
    <property type="entry name" value="PROTEIN PHOSPHATASE"/>
    <property type="match status" value="1"/>
</dbReference>
<dbReference type="GO" id="GO:0004722">
    <property type="term" value="F:protein serine/threonine phosphatase activity"/>
    <property type="evidence" value="ECO:0007669"/>
    <property type="project" value="InterPro"/>
</dbReference>
<gene>
    <name evidence="2" type="ORF">CBR_g52256</name>
</gene>